<gene>
    <name evidence="3" type="ordered locus">SCO6167</name>
    <name evidence="3" type="ORF">SC6C5.03</name>
</gene>
<sequence>MAPPVGSLARPRCRVGLLVPPGCWVPRVPVVRPWDGGGPARGVARSAAAPGRPWSGGARARHFGARPPTPGDRRRQYRPPHGNRLPEPVPGPRHRHQQRRGTPAVGTGPEAPASTTRRAGPAPAVRRAGHRSPRPTGPDRKHRTCFSRQPSPSPVSVARASSPSRPRPCPPPVPVPRPRPVHDPPPAPAPFLVRPPPPPRPYGRRPPRRRPYPVSHVVTRPDPTRSDPIRPDNRPVPGRRHPVAGEIPQAQPPPAVPDPDRERYPYLLLWRWRRNPLRRPSDRLRAWVSLGLVLAVLGAAPAAMFGVGDSAYRHYRSTAEHEARTRDHRPAVLTHDAPRHPEPGSDEAKKTRYPVPVRFTGPDGASRTGRTEVEPGLPADSTVLVWVDDQGRITEPPLTAEQIRSRTMGWAILAFLGVVVTGLAAHAATGLVLHRRNLAQWDAAWANTAPRWSRHP</sequence>
<organism evidence="3 4">
    <name type="scientific">Streptomyces coelicolor (strain ATCC BAA-471 / A3(2) / M145)</name>
    <dbReference type="NCBI Taxonomy" id="100226"/>
    <lineage>
        <taxon>Bacteria</taxon>
        <taxon>Bacillati</taxon>
        <taxon>Actinomycetota</taxon>
        <taxon>Actinomycetes</taxon>
        <taxon>Kitasatosporales</taxon>
        <taxon>Streptomycetaceae</taxon>
        <taxon>Streptomyces</taxon>
        <taxon>Streptomyces albidoflavus group</taxon>
    </lineage>
</organism>
<dbReference type="PATRIC" id="fig|100226.15.peg.6276"/>
<feature type="compositionally biased region" description="Low complexity" evidence="1">
    <location>
        <begin position="147"/>
        <end position="164"/>
    </location>
</feature>
<dbReference type="HOGENOM" id="CLU_599795_0_0_11"/>
<reference evidence="3 4" key="1">
    <citation type="journal article" date="1996" name="Mol. Microbiol.">
        <title>A set of ordered cosmids and a detailed genetic and physical map for the 8 Mb Streptomyces coelicolor A3(2) chromosome.</title>
        <authorList>
            <person name="Redenbach M."/>
            <person name="Kieser H.M."/>
            <person name="Denapaite D."/>
            <person name="Eichner A."/>
            <person name="Cullum J."/>
            <person name="Kinashi H."/>
            <person name="Hopwood D.A."/>
        </authorList>
    </citation>
    <scope>NUCLEOTIDE SEQUENCE [LARGE SCALE GENOMIC DNA]</scope>
    <source>
        <strain evidence="4">ATCC BAA-471 / A3(2) / M145</strain>
    </source>
</reference>
<feature type="compositionally biased region" description="Low complexity" evidence="1">
    <location>
        <begin position="117"/>
        <end position="126"/>
    </location>
</feature>
<keyword evidence="2" id="KW-0812">Transmembrane</keyword>
<dbReference type="InterPro" id="IPR039708">
    <property type="entry name" value="MT1774/Rv1733c-like"/>
</dbReference>
<dbReference type="EMBL" id="AL645882">
    <property type="protein sequence ID" value="CAA22501.1"/>
    <property type="molecule type" value="Genomic_DNA"/>
</dbReference>
<dbReference type="Proteomes" id="UP000001973">
    <property type="component" value="Chromosome"/>
</dbReference>
<evidence type="ECO:0000313" key="4">
    <source>
        <dbReference type="Proteomes" id="UP000001973"/>
    </source>
</evidence>
<evidence type="ECO:0000256" key="1">
    <source>
        <dbReference type="SAM" id="MobiDB-lite"/>
    </source>
</evidence>
<evidence type="ECO:0000256" key="2">
    <source>
        <dbReference type="SAM" id="Phobius"/>
    </source>
</evidence>
<feature type="compositionally biased region" description="Basic and acidic residues" evidence="1">
    <location>
        <begin position="222"/>
        <end position="233"/>
    </location>
</feature>
<reference evidence="3 4" key="2">
    <citation type="journal article" date="2002" name="Nature">
        <title>Complete genome sequence of the model actinomycete Streptomyces coelicolor A3(2).</title>
        <authorList>
            <person name="Bentley S.D."/>
            <person name="Chater K.F."/>
            <person name="Cerdeno-Tarraga A.M."/>
            <person name="Challis G.L."/>
            <person name="Thomson N.R."/>
            <person name="James K.D."/>
            <person name="Harris D.E."/>
            <person name="Quail M.A."/>
            <person name="Kieser H."/>
            <person name="Harper D."/>
            <person name="Bateman A."/>
            <person name="Brown S."/>
            <person name="Chandra G."/>
            <person name="Chen C.W."/>
            <person name="Collins M."/>
            <person name="Cronin A."/>
            <person name="Fraser A."/>
            <person name="Goble A."/>
            <person name="Hidalgo J."/>
            <person name="Hornsby T."/>
            <person name="Howarth S."/>
            <person name="Huang C.H."/>
            <person name="Kieser T."/>
            <person name="Larke L."/>
            <person name="Murphy L."/>
            <person name="Oliver K."/>
            <person name="O'Neil S."/>
            <person name="Rabbinowitsch E."/>
            <person name="Rajandream M.A."/>
            <person name="Rutherford K."/>
            <person name="Rutter S."/>
            <person name="Seeger K."/>
            <person name="Saunders D."/>
            <person name="Sharp S."/>
            <person name="Squares R."/>
            <person name="Squares S."/>
            <person name="Taylor K."/>
            <person name="Warren T."/>
            <person name="Wietzorrek A."/>
            <person name="Woodward J."/>
            <person name="Barrell B.G."/>
            <person name="Parkhill J."/>
            <person name="Hopwood D.A."/>
        </authorList>
    </citation>
    <scope>NUCLEOTIDE SEQUENCE [LARGE SCALE GENOMIC DNA]</scope>
    <source>
        <strain evidence="4">ATCC BAA-471 / A3(2) / M145</strain>
    </source>
</reference>
<dbReference type="OrthoDB" id="4322330at2"/>
<dbReference type="PaxDb" id="100226-SCO6167"/>
<feature type="compositionally biased region" description="Pro residues" evidence="1">
    <location>
        <begin position="165"/>
        <end position="201"/>
    </location>
</feature>
<evidence type="ECO:0000313" key="3">
    <source>
        <dbReference type="EMBL" id="CAA22501.1"/>
    </source>
</evidence>
<feature type="transmembrane region" description="Helical" evidence="2">
    <location>
        <begin position="286"/>
        <end position="307"/>
    </location>
</feature>
<dbReference type="KEGG" id="sco:SCO6167"/>
<keyword evidence="4" id="KW-1185">Reference proteome</keyword>
<accession>Q9ZBP2</accession>
<dbReference type="PANTHER" id="PTHR42305:SF1">
    <property type="entry name" value="MEMBRANE PROTEIN RV1733C-RELATED"/>
    <property type="match status" value="1"/>
</dbReference>
<feature type="region of interest" description="Disordered" evidence="1">
    <location>
        <begin position="39"/>
        <end position="260"/>
    </location>
</feature>
<feature type="transmembrane region" description="Helical" evidence="2">
    <location>
        <begin position="410"/>
        <end position="433"/>
    </location>
</feature>
<dbReference type="PIR" id="T35474">
    <property type="entry name" value="T35474"/>
</dbReference>
<feature type="compositionally biased region" description="Basic and acidic residues" evidence="1">
    <location>
        <begin position="318"/>
        <end position="350"/>
    </location>
</feature>
<keyword evidence="2" id="KW-0472">Membrane</keyword>
<dbReference type="PANTHER" id="PTHR42305">
    <property type="entry name" value="MEMBRANE PROTEIN RV1733C-RELATED"/>
    <property type="match status" value="1"/>
</dbReference>
<dbReference type="eggNOG" id="ENOG502ZGUI">
    <property type="taxonomic scope" value="Bacteria"/>
</dbReference>
<feature type="region of interest" description="Disordered" evidence="1">
    <location>
        <begin position="318"/>
        <end position="374"/>
    </location>
</feature>
<dbReference type="EMBL" id="AL939126">
    <property type="protein sequence ID" value="CAA22501.1"/>
    <property type="molecule type" value="Genomic_DNA"/>
</dbReference>
<protein>
    <submittedName>
        <fullName evidence="3">Proline rich protein (Putative membrane protein)</fullName>
    </submittedName>
</protein>
<dbReference type="InParanoid" id="Q9ZBP2"/>
<name>Q9ZBP2_STRCO</name>
<feature type="compositionally biased region" description="Basic residues" evidence="1">
    <location>
        <begin position="202"/>
        <end position="211"/>
    </location>
</feature>
<dbReference type="STRING" id="100226.gene:17763826"/>
<proteinExistence type="predicted"/>
<dbReference type="AlphaFoldDB" id="Q9ZBP2"/>
<keyword evidence="2" id="KW-1133">Transmembrane helix</keyword>